<dbReference type="Gene3D" id="3.40.50.1820">
    <property type="entry name" value="alpha/beta hydrolase"/>
    <property type="match status" value="1"/>
</dbReference>
<dbReference type="SUPFAM" id="SSF53474">
    <property type="entry name" value="alpha/beta-Hydrolases"/>
    <property type="match status" value="1"/>
</dbReference>
<dbReference type="AlphaFoldDB" id="A0A170QAG6"/>
<gene>
    <name evidence="2" type="ORF">MGWOODY_Clf258</name>
</gene>
<accession>A0A170QAG6</accession>
<name>A0A170QAG6_9ZZZZ</name>
<evidence type="ECO:0000313" key="2">
    <source>
        <dbReference type="EMBL" id="CUV02877.1"/>
    </source>
</evidence>
<dbReference type="PIRSF" id="PIRSF000443">
    <property type="entry name" value="Homoser_Ac_trans"/>
    <property type="match status" value="1"/>
</dbReference>
<dbReference type="InterPro" id="IPR029058">
    <property type="entry name" value="AB_hydrolase_fold"/>
</dbReference>
<organism evidence="2">
    <name type="scientific">hydrothermal vent metagenome</name>
    <dbReference type="NCBI Taxonomy" id="652676"/>
    <lineage>
        <taxon>unclassified sequences</taxon>
        <taxon>metagenomes</taxon>
        <taxon>ecological metagenomes</taxon>
    </lineage>
</organism>
<protein>
    <submittedName>
        <fullName evidence="2">Homoserine O-acetyltransferase</fullName>
        <ecNumber evidence="2">2.3.1.31</ecNumber>
    </submittedName>
</protein>
<dbReference type="GO" id="GO:0004414">
    <property type="term" value="F:homoserine O-acetyltransferase activity"/>
    <property type="evidence" value="ECO:0007669"/>
    <property type="project" value="UniProtKB-EC"/>
</dbReference>
<keyword evidence="2" id="KW-0012">Acyltransferase</keyword>
<evidence type="ECO:0000259" key="1">
    <source>
        <dbReference type="Pfam" id="PF00561"/>
    </source>
</evidence>
<proteinExistence type="predicted"/>
<feature type="domain" description="AB hydrolase-1" evidence="1">
    <location>
        <begin position="41"/>
        <end position="308"/>
    </location>
</feature>
<sequence length="338" mass="37721">MINDHQIFDLGDIDVQSGLRIRDAKLAYKTYGELNAAKDNVIVFPTFFGSQHPANEPMIGSGMALDPARYFIIIPNLLGNGLSSSPSNTPPPYDRARFPGTTYYDNIMCQRRLVTEQFGIERIALVCGFSMGAQQTFHWGALFPDMVERIAPWCGCAKTSRHNFVFLEGVKAALRGDDAWNGGWYDNPPDKGLRAMARVYAGWAPSQAFYRERVYLEMGFSSLEDYLITGWEGRYLQLDANDILAMVYTWQNGDISDNPLYSGDFHKALGSTKAKAIVMPSRTDQYFPPEDNEIEVGHMPNAELRVIPTIWGHIGGGPGRNPADTKFIDDALKELLAS</sequence>
<dbReference type="InterPro" id="IPR000073">
    <property type="entry name" value="AB_hydrolase_1"/>
</dbReference>
<dbReference type="EC" id="2.3.1.31" evidence="2"/>
<dbReference type="InterPro" id="IPR008220">
    <property type="entry name" value="HAT_MetX-like"/>
</dbReference>
<dbReference type="NCBIfam" id="NF005757">
    <property type="entry name" value="PRK07581.1"/>
    <property type="match status" value="1"/>
</dbReference>
<dbReference type="EMBL" id="FAXA01000331">
    <property type="protein sequence ID" value="CUV02877.1"/>
    <property type="molecule type" value="Genomic_DNA"/>
</dbReference>
<dbReference type="Pfam" id="PF00561">
    <property type="entry name" value="Abhydrolase_1"/>
    <property type="match status" value="1"/>
</dbReference>
<dbReference type="PANTHER" id="PTHR32268:SF15">
    <property type="entry name" value="HOMOSERINE ACETYLTRANSFERASE FAMILY PROTEIN (AFU_ORTHOLOGUE AFUA_1G15350)"/>
    <property type="match status" value="1"/>
</dbReference>
<dbReference type="PANTHER" id="PTHR32268">
    <property type="entry name" value="HOMOSERINE O-ACETYLTRANSFERASE"/>
    <property type="match status" value="1"/>
</dbReference>
<keyword evidence="2" id="KW-0808">Transferase</keyword>
<reference evidence="2" key="1">
    <citation type="submission" date="2015-10" db="EMBL/GenBank/DDBJ databases">
        <authorList>
            <person name="Gilbert D.G."/>
        </authorList>
    </citation>
    <scope>NUCLEOTIDE SEQUENCE</scope>
</reference>